<gene>
    <name evidence="2" type="ORF">AZE42_06386</name>
</gene>
<reference evidence="2 3" key="1">
    <citation type="submission" date="2016-03" db="EMBL/GenBank/DDBJ databases">
        <title>Comparative genomics of the ectomycorrhizal sister species Rhizopogon vinicolor and Rhizopogon vesiculosus (Basidiomycota: Boletales) reveals a divergence of the mating type B locus.</title>
        <authorList>
            <person name="Mujic A.B."/>
            <person name="Kuo A."/>
            <person name="Tritt A."/>
            <person name="Lipzen A."/>
            <person name="Chen C."/>
            <person name="Johnson J."/>
            <person name="Sharma A."/>
            <person name="Barry K."/>
            <person name="Grigoriev I.V."/>
            <person name="Spatafora J.W."/>
        </authorList>
    </citation>
    <scope>NUCLEOTIDE SEQUENCE [LARGE SCALE GENOMIC DNA]</scope>
    <source>
        <strain evidence="2 3">AM-OR11-056</strain>
    </source>
</reference>
<comment type="caution">
    <text evidence="2">The sequence shown here is derived from an EMBL/GenBank/DDBJ whole genome shotgun (WGS) entry which is preliminary data.</text>
</comment>
<evidence type="ECO:0000313" key="2">
    <source>
        <dbReference type="EMBL" id="OJA11937.1"/>
    </source>
</evidence>
<dbReference type="SUPFAM" id="SSF52266">
    <property type="entry name" value="SGNH hydrolase"/>
    <property type="match status" value="1"/>
</dbReference>
<dbReference type="CDD" id="cd01838">
    <property type="entry name" value="Isoamyl_acetate_hydrolase_like"/>
    <property type="match status" value="1"/>
</dbReference>
<evidence type="ECO:0000313" key="3">
    <source>
        <dbReference type="Proteomes" id="UP000183567"/>
    </source>
</evidence>
<keyword evidence="3" id="KW-1185">Reference proteome</keyword>
<dbReference type="STRING" id="180088.A0A1J8QEA7"/>
<dbReference type="Gene3D" id="3.40.50.1110">
    <property type="entry name" value="SGNH hydrolase"/>
    <property type="match status" value="2"/>
</dbReference>
<dbReference type="Pfam" id="PF13472">
    <property type="entry name" value="Lipase_GDSL_2"/>
    <property type="match status" value="1"/>
</dbReference>
<dbReference type="InterPro" id="IPR045136">
    <property type="entry name" value="Iah1-like"/>
</dbReference>
<name>A0A1J8QEA7_9AGAM</name>
<evidence type="ECO:0000259" key="1">
    <source>
        <dbReference type="Pfam" id="PF13472"/>
    </source>
</evidence>
<proteinExistence type="predicted"/>
<organism evidence="2 3">
    <name type="scientific">Rhizopogon vesiculosus</name>
    <dbReference type="NCBI Taxonomy" id="180088"/>
    <lineage>
        <taxon>Eukaryota</taxon>
        <taxon>Fungi</taxon>
        <taxon>Dikarya</taxon>
        <taxon>Basidiomycota</taxon>
        <taxon>Agaricomycotina</taxon>
        <taxon>Agaricomycetes</taxon>
        <taxon>Agaricomycetidae</taxon>
        <taxon>Boletales</taxon>
        <taxon>Suillineae</taxon>
        <taxon>Rhizopogonaceae</taxon>
        <taxon>Rhizopogon</taxon>
    </lineage>
</organism>
<dbReference type="InterPro" id="IPR013830">
    <property type="entry name" value="SGNH_hydro"/>
</dbReference>
<protein>
    <recommendedName>
        <fullName evidence="1">SGNH hydrolase-type esterase domain-containing protein</fullName>
    </recommendedName>
</protein>
<dbReference type="OrthoDB" id="671439at2759"/>
<accession>A0A1J8QEA7</accession>
<dbReference type="InterPro" id="IPR036514">
    <property type="entry name" value="SGNH_hydro_sf"/>
</dbReference>
<dbReference type="PANTHER" id="PTHR14209:SF19">
    <property type="entry name" value="ISOAMYL ACETATE-HYDROLYZING ESTERASE 1 HOMOLOG"/>
    <property type="match status" value="1"/>
</dbReference>
<sequence length="220" mass="24622">MAANVQDVIMLVGDSLTQGGWAQGGFAQLLAERYVRKLDVLNRGFGGYQTDWAIPVCEQIFAKQHEQHHVPNVKLLTIWYGANDAAPAPSPQHVPRDRYKENLTQWDMPTSPRVFETTKAYAEAVKEVGEKENVPVADIWTTIFDGAGRTEDGCAKYLSDGLHLNSDGYNIVFRAIVDIVERVYPELNPEGVKLQDVFMPWDQVNVQNPGPSLVKRNAQL</sequence>
<dbReference type="AlphaFoldDB" id="A0A1J8QEA7"/>
<dbReference type="Proteomes" id="UP000183567">
    <property type="component" value="Unassembled WGS sequence"/>
</dbReference>
<dbReference type="EMBL" id="LVVM01004859">
    <property type="protein sequence ID" value="OJA11937.1"/>
    <property type="molecule type" value="Genomic_DNA"/>
</dbReference>
<feature type="domain" description="SGNH hydrolase-type esterase" evidence="1">
    <location>
        <begin position="12"/>
        <end position="170"/>
    </location>
</feature>
<dbReference type="PANTHER" id="PTHR14209">
    <property type="entry name" value="ISOAMYL ACETATE-HYDROLYZING ESTERASE 1"/>
    <property type="match status" value="1"/>
</dbReference>